<reference evidence="1" key="1">
    <citation type="submission" date="2014-11" db="EMBL/GenBank/DDBJ databases">
        <authorList>
            <person name="Amaro Gonzalez C."/>
        </authorList>
    </citation>
    <scope>NUCLEOTIDE SEQUENCE</scope>
</reference>
<organism evidence="1">
    <name type="scientific">Anguilla anguilla</name>
    <name type="common">European freshwater eel</name>
    <name type="synonym">Muraena anguilla</name>
    <dbReference type="NCBI Taxonomy" id="7936"/>
    <lineage>
        <taxon>Eukaryota</taxon>
        <taxon>Metazoa</taxon>
        <taxon>Chordata</taxon>
        <taxon>Craniata</taxon>
        <taxon>Vertebrata</taxon>
        <taxon>Euteleostomi</taxon>
        <taxon>Actinopterygii</taxon>
        <taxon>Neopterygii</taxon>
        <taxon>Teleostei</taxon>
        <taxon>Anguilliformes</taxon>
        <taxon>Anguillidae</taxon>
        <taxon>Anguilla</taxon>
    </lineage>
</organism>
<sequence length="19" mass="2257">MKVNPTPLRPYTPWLIDNT</sequence>
<accession>A0A0E9Q1D6</accession>
<protein>
    <submittedName>
        <fullName evidence="1">Uncharacterized protein</fullName>
    </submittedName>
</protein>
<dbReference type="AlphaFoldDB" id="A0A0E9Q1D6"/>
<proteinExistence type="predicted"/>
<evidence type="ECO:0000313" key="1">
    <source>
        <dbReference type="EMBL" id="JAH10711.1"/>
    </source>
</evidence>
<dbReference type="EMBL" id="GBXM01097866">
    <property type="protein sequence ID" value="JAH10711.1"/>
    <property type="molecule type" value="Transcribed_RNA"/>
</dbReference>
<name>A0A0E9Q1D6_ANGAN</name>
<reference evidence="1" key="2">
    <citation type="journal article" date="2015" name="Fish Shellfish Immunol.">
        <title>Early steps in the European eel (Anguilla anguilla)-Vibrio vulnificus interaction in the gills: Role of the RtxA13 toxin.</title>
        <authorList>
            <person name="Callol A."/>
            <person name="Pajuelo D."/>
            <person name="Ebbesson L."/>
            <person name="Teles M."/>
            <person name="MacKenzie S."/>
            <person name="Amaro C."/>
        </authorList>
    </citation>
    <scope>NUCLEOTIDE SEQUENCE</scope>
</reference>